<dbReference type="GO" id="GO:0016567">
    <property type="term" value="P:protein ubiquitination"/>
    <property type="evidence" value="ECO:0007669"/>
    <property type="project" value="InterPro"/>
</dbReference>
<sequence>MTEEEKERLEDLENLLPCILYYHRTEQKDDDDNDETMTRRSYSLYDGFDKEHRSLSLRLHQQECSICLMEYEDGEKLTSSHNLNCLHAFHRDCMKKWLVSNSECPCCRKGFLEFGDNDEGADDNEIDTISPLIASRFALLATTFQQQVGRMRQDIENQLEPIILRLEQQHQNETIDPPNANHHQQRRTTRNDTATQYDESSPYATGSSSIIQQRMERIREGLSDQFVNMMVRIEQNGNARRGAGDDNSGAGDDTSWRN</sequence>
<keyword evidence="5" id="KW-0479">Metal-binding</keyword>
<keyword evidence="3" id="KW-0808">Transferase</keyword>
<dbReference type="SMART" id="SM00184">
    <property type="entry name" value="RING"/>
    <property type="match status" value="1"/>
</dbReference>
<feature type="compositionally biased region" description="Polar residues" evidence="11">
    <location>
        <begin position="191"/>
        <end position="210"/>
    </location>
</feature>
<keyword evidence="9" id="KW-0472">Membrane</keyword>
<evidence type="ECO:0000256" key="10">
    <source>
        <dbReference type="PROSITE-ProRule" id="PRU00175"/>
    </source>
</evidence>
<evidence type="ECO:0000313" key="13">
    <source>
        <dbReference type="EMBL" id="CAJ1964977.1"/>
    </source>
</evidence>
<proteinExistence type="predicted"/>
<dbReference type="AlphaFoldDB" id="A0AAD2JMI7"/>
<comment type="caution">
    <text evidence="13">The sequence shown here is derived from an EMBL/GenBank/DDBJ whole genome shotgun (WGS) entry which is preliminary data.</text>
</comment>
<evidence type="ECO:0000256" key="6">
    <source>
        <dbReference type="ARBA" id="ARBA00022771"/>
    </source>
</evidence>
<dbReference type="Gene3D" id="3.30.40.10">
    <property type="entry name" value="Zinc/RING finger domain, C3HC4 (zinc finger)"/>
    <property type="match status" value="1"/>
</dbReference>
<evidence type="ECO:0000256" key="9">
    <source>
        <dbReference type="ARBA" id="ARBA00023136"/>
    </source>
</evidence>
<comment type="pathway">
    <text evidence="2">Protein modification; protein ubiquitination.</text>
</comment>
<dbReference type="GO" id="GO:0016740">
    <property type="term" value="F:transferase activity"/>
    <property type="evidence" value="ECO:0007669"/>
    <property type="project" value="UniProtKB-KW"/>
</dbReference>
<name>A0AAD2JMI7_9STRA</name>
<comment type="subcellular location">
    <subcellularLocation>
        <location evidence="1">Membrane</location>
        <topology evidence="1">Single-pass membrane protein</topology>
    </subcellularLocation>
</comment>
<dbReference type="PANTHER" id="PTHR46913:SF1">
    <property type="entry name" value="RING-H2 FINGER PROTEIN ATL16"/>
    <property type="match status" value="1"/>
</dbReference>
<dbReference type="InterPro" id="IPR044600">
    <property type="entry name" value="ATL1/ATL16-like"/>
</dbReference>
<keyword evidence="4" id="KW-0812">Transmembrane</keyword>
<keyword evidence="7" id="KW-0862">Zinc</keyword>
<evidence type="ECO:0000256" key="5">
    <source>
        <dbReference type="ARBA" id="ARBA00022723"/>
    </source>
</evidence>
<dbReference type="Pfam" id="PF13639">
    <property type="entry name" value="zf-RING_2"/>
    <property type="match status" value="1"/>
</dbReference>
<dbReference type="CDD" id="cd16454">
    <property type="entry name" value="RING-H2_PA-TM-RING"/>
    <property type="match status" value="1"/>
</dbReference>
<reference evidence="13" key="1">
    <citation type="submission" date="2023-08" db="EMBL/GenBank/DDBJ databases">
        <authorList>
            <person name="Audoor S."/>
            <person name="Bilcke G."/>
        </authorList>
    </citation>
    <scope>NUCLEOTIDE SEQUENCE</scope>
</reference>
<keyword evidence="14" id="KW-1185">Reference proteome</keyword>
<feature type="compositionally biased region" description="Low complexity" evidence="11">
    <location>
        <begin position="239"/>
        <end position="258"/>
    </location>
</feature>
<keyword evidence="8" id="KW-1133">Transmembrane helix</keyword>
<protein>
    <recommendedName>
        <fullName evidence="12">RING-type domain-containing protein</fullName>
    </recommendedName>
</protein>
<dbReference type="EMBL" id="CAKOGP040002202">
    <property type="protein sequence ID" value="CAJ1964977.1"/>
    <property type="molecule type" value="Genomic_DNA"/>
</dbReference>
<dbReference type="Proteomes" id="UP001295423">
    <property type="component" value="Unassembled WGS sequence"/>
</dbReference>
<evidence type="ECO:0000259" key="12">
    <source>
        <dbReference type="PROSITE" id="PS50089"/>
    </source>
</evidence>
<evidence type="ECO:0000256" key="2">
    <source>
        <dbReference type="ARBA" id="ARBA00004906"/>
    </source>
</evidence>
<evidence type="ECO:0000256" key="3">
    <source>
        <dbReference type="ARBA" id="ARBA00022679"/>
    </source>
</evidence>
<evidence type="ECO:0000256" key="7">
    <source>
        <dbReference type="ARBA" id="ARBA00022833"/>
    </source>
</evidence>
<dbReference type="SUPFAM" id="SSF57850">
    <property type="entry name" value="RING/U-box"/>
    <property type="match status" value="1"/>
</dbReference>
<organism evidence="13 14">
    <name type="scientific">Cylindrotheca closterium</name>
    <dbReference type="NCBI Taxonomy" id="2856"/>
    <lineage>
        <taxon>Eukaryota</taxon>
        <taxon>Sar</taxon>
        <taxon>Stramenopiles</taxon>
        <taxon>Ochrophyta</taxon>
        <taxon>Bacillariophyta</taxon>
        <taxon>Bacillariophyceae</taxon>
        <taxon>Bacillariophycidae</taxon>
        <taxon>Bacillariales</taxon>
        <taxon>Bacillariaceae</taxon>
        <taxon>Cylindrotheca</taxon>
    </lineage>
</organism>
<gene>
    <name evidence="13" type="ORF">CYCCA115_LOCUS20888</name>
</gene>
<evidence type="ECO:0000256" key="11">
    <source>
        <dbReference type="SAM" id="MobiDB-lite"/>
    </source>
</evidence>
<dbReference type="GO" id="GO:0008270">
    <property type="term" value="F:zinc ion binding"/>
    <property type="evidence" value="ECO:0007669"/>
    <property type="project" value="UniProtKB-KW"/>
</dbReference>
<dbReference type="PANTHER" id="PTHR46913">
    <property type="entry name" value="RING-H2 FINGER PROTEIN ATL16"/>
    <property type="match status" value="1"/>
</dbReference>
<feature type="domain" description="RING-type" evidence="12">
    <location>
        <begin position="64"/>
        <end position="108"/>
    </location>
</feature>
<dbReference type="InterPro" id="IPR001841">
    <property type="entry name" value="Znf_RING"/>
</dbReference>
<dbReference type="PROSITE" id="PS50089">
    <property type="entry name" value="ZF_RING_2"/>
    <property type="match status" value="1"/>
</dbReference>
<evidence type="ECO:0000256" key="1">
    <source>
        <dbReference type="ARBA" id="ARBA00004167"/>
    </source>
</evidence>
<feature type="region of interest" description="Disordered" evidence="11">
    <location>
        <begin position="173"/>
        <end position="210"/>
    </location>
</feature>
<keyword evidence="6 10" id="KW-0863">Zinc-finger</keyword>
<evidence type="ECO:0000313" key="14">
    <source>
        <dbReference type="Proteomes" id="UP001295423"/>
    </source>
</evidence>
<dbReference type="GO" id="GO:0016020">
    <property type="term" value="C:membrane"/>
    <property type="evidence" value="ECO:0007669"/>
    <property type="project" value="UniProtKB-SubCell"/>
</dbReference>
<evidence type="ECO:0000256" key="4">
    <source>
        <dbReference type="ARBA" id="ARBA00022692"/>
    </source>
</evidence>
<dbReference type="InterPro" id="IPR013083">
    <property type="entry name" value="Znf_RING/FYVE/PHD"/>
</dbReference>
<evidence type="ECO:0000256" key="8">
    <source>
        <dbReference type="ARBA" id="ARBA00022989"/>
    </source>
</evidence>
<feature type="region of interest" description="Disordered" evidence="11">
    <location>
        <begin position="237"/>
        <end position="258"/>
    </location>
</feature>
<accession>A0AAD2JMI7</accession>